<organism evidence="2 3">
    <name type="scientific">Bacillus cereus</name>
    <dbReference type="NCBI Taxonomy" id="1396"/>
    <lineage>
        <taxon>Bacteria</taxon>
        <taxon>Bacillati</taxon>
        <taxon>Bacillota</taxon>
        <taxon>Bacilli</taxon>
        <taxon>Bacillales</taxon>
        <taxon>Bacillaceae</taxon>
        <taxon>Bacillus</taxon>
        <taxon>Bacillus cereus group</taxon>
    </lineage>
</organism>
<comment type="caution">
    <text evidence="2">The sequence shown here is derived from an EMBL/GenBank/DDBJ whole genome shotgun (WGS) entry which is preliminary data.</text>
</comment>
<keyword evidence="1" id="KW-0732">Signal</keyword>
<dbReference type="PROSITE" id="PS51257">
    <property type="entry name" value="PROKAR_LIPOPROTEIN"/>
    <property type="match status" value="1"/>
</dbReference>
<gene>
    <name evidence="2" type="ORF">COC69_33225</name>
</gene>
<protein>
    <submittedName>
        <fullName evidence="2">DUF3221 domain-containing protein</fullName>
    </submittedName>
</protein>
<feature type="signal peptide" evidence="1">
    <location>
        <begin position="1"/>
        <end position="30"/>
    </location>
</feature>
<reference evidence="2 3" key="1">
    <citation type="submission" date="2017-09" db="EMBL/GenBank/DDBJ databases">
        <title>Large-scale bioinformatics analysis of Bacillus genomes uncovers conserved roles of natural products in bacterial physiology.</title>
        <authorList>
            <consortium name="Agbiome Team Llc"/>
            <person name="Bleich R.M."/>
            <person name="Grubbs K.J."/>
            <person name="Santa Maria K.C."/>
            <person name="Allen S.E."/>
            <person name="Farag S."/>
            <person name="Shank E.A."/>
            <person name="Bowers A."/>
        </authorList>
    </citation>
    <scope>NUCLEOTIDE SEQUENCE [LARGE SCALE GENOMIC DNA]</scope>
    <source>
        <strain evidence="2 3">AFS041711</strain>
    </source>
</reference>
<name>A0A9X7CGN4_BACCE</name>
<evidence type="ECO:0000256" key="1">
    <source>
        <dbReference type="SAM" id="SignalP"/>
    </source>
</evidence>
<proteinExistence type="predicted"/>
<dbReference type="EMBL" id="NULI01000407">
    <property type="protein sequence ID" value="PGS60696.1"/>
    <property type="molecule type" value="Genomic_DNA"/>
</dbReference>
<accession>A0A9X7CGN4</accession>
<evidence type="ECO:0000313" key="2">
    <source>
        <dbReference type="EMBL" id="PGS60696.1"/>
    </source>
</evidence>
<evidence type="ECO:0000313" key="3">
    <source>
        <dbReference type="Proteomes" id="UP000224203"/>
    </source>
</evidence>
<feature type="non-terminal residue" evidence="2">
    <location>
        <position position="129"/>
    </location>
</feature>
<dbReference type="AlphaFoldDB" id="A0A9X7CGN4"/>
<sequence length="129" mass="14275">MFTTKQKLVTVATTLALGCGITFSSTPAFADSNEVSTKNASTKEEQVRIQIPFTGYVISADDNYLVVADTATKEEALSYQNDWWELAYQNKILRVPISAEDQYVVGEKLNVFATAWTYSIPPIAVMPII</sequence>
<dbReference type="RefSeq" id="WP_098783920.1">
    <property type="nucleotide sequence ID" value="NZ_NULI01000407.1"/>
</dbReference>
<feature type="chain" id="PRO_5040796433" evidence="1">
    <location>
        <begin position="31"/>
        <end position="129"/>
    </location>
</feature>
<dbReference type="Proteomes" id="UP000224203">
    <property type="component" value="Unassembled WGS sequence"/>
</dbReference>